<evidence type="ECO:0000259" key="2">
    <source>
        <dbReference type="PROSITE" id="PS51746"/>
    </source>
</evidence>
<dbReference type="InterPro" id="IPR036457">
    <property type="entry name" value="PPM-type-like_dom_sf"/>
</dbReference>
<dbReference type="PANTHER" id="PTHR13832">
    <property type="entry name" value="PROTEIN PHOSPHATASE 2C"/>
    <property type="match status" value="1"/>
</dbReference>
<dbReference type="OrthoDB" id="420076at2759"/>
<protein>
    <submittedName>
        <fullName evidence="3">Serine/threonine protein phosphatase 2C</fullName>
    </submittedName>
</protein>
<dbReference type="PROSITE" id="PS51746">
    <property type="entry name" value="PPM_2"/>
    <property type="match status" value="1"/>
</dbReference>
<dbReference type="SMART" id="SM00332">
    <property type="entry name" value="PP2Cc"/>
    <property type="match status" value="1"/>
</dbReference>
<feature type="region of interest" description="Disordered" evidence="1">
    <location>
        <begin position="28"/>
        <end position="48"/>
    </location>
</feature>
<sequence length="366" mass="39843">MTDSSDLRAQLLKSASIKTDGRISAAWINGASPRNPRPPAEGQDLHDTQEWDFGHGPWIFAMVLDGHGNDTNGAAKFVLAEFPSVLRNALLSALAIAQTACLRDEEIAKILTDSLVALDDRIKLDILAVLSDDEPRMDREIILNRAATGTTVCVALVDPSRRVHVGGIGDTECYLVSAKTQKYHCLTTLHQCSNPVERARIEQDHPGEPDLFSPNRILKRLALSRAIGDFALKLPAAQVEKLLHLTGETKPKSTDPVIAFNLTPPYVINTPEISHIQAEEGDHLVLASDGLDAELRWRHGSDMDGVVGRVCAAGVAAEPMAGYNSALEILWQAWMGAEYTHLHRLVTEGESPAGRVDDITILVARI</sequence>
<dbReference type="CDD" id="cd00143">
    <property type="entry name" value="PP2Cc"/>
    <property type="match status" value="1"/>
</dbReference>
<evidence type="ECO:0000313" key="3">
    <source>
        <dbReference type="EMBL" id="KAF7313517.1"/>
    </source>
</evidence>
<gene>
    <name evidence="3" type="ORF">HMN09_00507600</name>
</gene>
<name>A0A8H6WD68_MYCCL</name>
<dbReference type="SUPFAM" id="SSF81606">
    <property type="entry name" value="PP2C-like"/>
    <property type="match status" value="1"/>
</dbReference>
<reference evidence="3" key="1">
    <citation type="submission" date="2020-05" db="EMBL/GenBank/DDBJ databases">
        <title>Mycena genomes resolve the evolution of fungal bioluminescence.</title>
        <authorList>
            <person name="Tsai I.J."/>
        </authorList>
    </citation>
    <scope>NUCLEOTIDE SEQUENCE</scope>
    <source>
        <strain evidence="3">110903Hualien_Pintung</strain>
    </source>
</reference>
<comment type="caution">
    <text evidence="3">The sequence shown here is derived from an EMBL/GenBank/DDBJ whole genome shotgun (WGS) entry which is preliminary data.</text>
</comment>
<organism evidence="3 4">
    <name type="scientific">Mycena chlorophos</name>
    <name type="common">Agaric fungus</name>
    <name type="synonym">Agaricus chlorophos</name>
    <dbReference type="NCBI Taxonomy" id="658473"/>
    <lineage>
        <taxon>Eukaryota</taxon>
        <taxon>Fungi</taxon>
        <taxon>Dikarya</taxon>
        <taxon>Basidiomycota</taxon>
        <taxon>Agaricomycotina</taxon>
        <taxon>Agaricomycetes</taxon>
        <taxon>Agaricomycetidae</taxon>
        <taxon>Agaricales</taxon>
        <taxon>Marasmiineae</taxon>
        <taxon>Mycenaceae</taxon>
        <taxon>Mycena</taxon>
    </lineage>
</organism>
<dbReference type="EMBL" id="JACAZE010000006">
    <property type="protein sequence ID" value="KAF7313517.1"/>
    <property type="molecule type" value="Genomic_DNA"/>
</dbReference>
<dbReference type="AlphaFoldDB" id="A0A8H6WD68"/>
<dbReference type="Pfam" id="PF00481">
    <property type="entry name" value="PP2C"/>
    <property type="match status" value="1"/>
</dbReference>
<feature type="domain" description="PPM-type phosphatase" evidence="2">
    <location>
        <begin position="22"/>
        <end position="366"/>
    </location>
</feature>
<keyword evidence="4" id="KW-1185">Reference proteome</keyword>
<accession>A0A8H6WD68</accession>
<evidence type="ECO:0000256" key="1">
    <source>
        <dbReference type="SAM" id="MobiDB-lite"/>
    </source>
</evidence>
<dbReference type="Proteomes" id="UP000613580">
    <property type="component" value="Unassembled WGS sequence"/>
</dbReference>
<dbReference type="Gene3D" id="3.60.40.10">
    <property type="entry name" value="PPM-type phosphatase domain"/>
    <property type="match status" value="1"/>
</dbReference>
<dbReference type="GO" id="GO:0004722">
    <property type="term" value="F:protein serine/threonine phosphatase activity"/>
    <property type="evidence" value="ECO:0007669"/>
    <property type="project" value="InterPro"/>
</dbReference>
<dbReference type="InterPro" id="IPR015655">
    <property type="entry name" value="PP2C"/>
</dbReference>
<dbReference type="InterPro" id="IPR001932">
    <property type="entry name" value="PPM-type_phosphatase-like_dom"/>
</dbReference>
<dbReference type="PANTHER" id="PTHR13832:SF827">
    <property type="entry name" value="PROTEIN PHOSPHATASE 1L"/>
    <property type="match status" value="1"/>
</dbReference>
<evidence type="ECO:0000313" key="4">
    <source>
        <dbReference type="Proteomes" id="UP000613580"/>
    </source>
</evidence>
<proteinExistence type="predicted"/>